<evidence type="ECO:0000313" key="2">
    <source>
        <dbReference type="EMBL" id="KAK7266804.1"/>
    </source>
</evidence>
<gene>
    <name evidence="2" type="ORF">RIF29_19460</name>
</gene>
<keyword evidence="1" id="KW-0175">Coiled coil</keyword>
<organism evidence="2 3">
    <name type="scientific">Crotalaria pallida</name>
    <name type="common">Smooth rattlebox</name>
    <name type="synonym">Crotalaria striata</name>
    <dbReference type="NCBI Taxonomy" id="3830"/>
    <lineage>
        <taxon>Eukaryota</taxon>
        <taxon>Viridiplantae</taxon>
        <taxon>Streptophyta</taxon>
        <taxon>Embryophyta</taxon>
        <taxon>Tracheophyta</taxon>
        <taxon>Spermatophyta</taxon>
        <taxon>Magnoliopsida</taxon>
        <taxon>eudicotyledons</taxon>
        <taxon>Gunneridae</taxon>
        <taxon>Pentapetalae</taxon>
        <taxon>rosids</taxon>
        <taxon>fabids</taxon>
        <taxon>Fabales</taxon>
        <taxon>Fabaceae</taxon>
        <taxon>Papilionoideae</taxon>
        <taxon>50 kb inversion clade</taxon>
        <taxon>genistoids sensu lato</taxon>
        <taxon>core genistoids</taxon>
        <taxon>Crotalarieae</taxon>
        <taxon>Crotalaria</taxon>
    </lineage>
</organism>
<keyword evidence="3" id="KW-1185">Reference proteome</keyword>
<evidence type="ECO:0000313" key="3">
    <source>
        <dbReference type="Proteomes" id="UP001372338"/>
    </source>
</evidence>
<proteinExistence type="predicted"/>
<comment type="caution">
    <text evidence="2">The sequence shown here is derived from an EMBL/GenBank/DDBJ whole genome shotgun (WGS) entry which is preliminary data.</text>
</comment>
<dbReference type="AlphaFoldDB" id="A0AAN9EZJ8"/>
<dbReference type="Proteomes" id="UP001372338">
    <property type="component" value="Unassembled WGS sequence"/>
</dbReference>
<dbReference type="EMBL" id="JAYWIO010000004">
    <property type="protein sequence ID" value="KAK7266804.1"/>
    <property type="molecule type" value="Genomic_DNA"/>
</dbReference>
<accession>A0AAN9EZJ8</accession>
<sequence>MVVVEQAGDPSVMEAEPVATPFGIDASPTSTDILEVVDEQRMVGDVVNVIKGNAQILAKQLLHSSSLALFVAKHCEYIFLVVNPKQKELRRSSSVHEEVLKNQCVETSRELEKQTKRLSKLQQAEEASDKAKEELAKAKESAKRALAIANELDGDRRRWPWKGISFGQSWMGFEQKALRHKK</sequence>
<name>A0AAN9EZJ8_CROPI</name>
<reference evidence="2 3" key="1">
    <citation type="submission" date="2024-01" db="EMBL/GenBank/DDBJ databases">
        <title>The genomes of 5 underutilized Papilionoideae crops provide insights into root nodulation and disease resistanc.</title>
        <authorList>
            <person name="Yuan L."/>
        </authorList>
    </citation>
    <scope>NUCLEOTIDE SEQUENCE [LARGE SCALE GENOMIC DNA]</scope>
    <source>
        <strain evidence="2">ZHUSHIDOU_FW_LH</strain>
        <tissue evidence="2">Leaf</tissue>
    </source>
</reference>
<protein>
    <submittedName>
        <fullName evidence="2">Uncharacterized protein</fullName>
    </submittedName>
</protein>
<evidence type="ECO:0000256" key="1">
    <source>
        <dbReference type="SAM" id="Coils"/>
    </source>
</evidence>
<feature type="coiled-coil region" evidence="1">
    <location>
        <begin position="97"/>
        <end position="152"/>
    </location>
</feature>